<dbReference type="InterPro" id="IPR036864">
    <property type="entry name" value="Zn2-C6_fun-type_DNA-bd_sf"/>
</dbReference>
<sequence>MQVEGPREDDAIAPRCPQDNQARPIVACLRCRDQKLKCDRELPSCARCCRQKAICRYPSPPDRKRIAQKPSRSRASRSKGAEHVHRPGSPTAAGRPEKRQRIGNDNPACLDGTSTETEEAELPSTEVGLLLLEVYFKRLYNATLMLHKSVAFELYITNQIPAHLLRAIFAHAAVFLQQVDSPYAKYIRVFSLHTLYEKSWSWARSASQEVLSHADEPSITKIQALQILQFYYFSRGEIQRAIVHTSLAYRLSQLLGYDRLYEDDIVSSTNHGTQFDREIKRRCFWACWCSVSMGSARLGSSDVCEKVAGLPLPAKFESRGSRQGLQFKLGQTMEADWKLSTESLSDHETATGSSSSSLMAGLIKLLGIWTKVQAFISDSTMYSTAQRVDHLKKLIQLSDPIERSIHLPFTDLSSQAELFDETPELLTSVSSLYYLNRILMHASMVPILSGYPIEPPTSRELVQENAEMVLQHAIGFAGILQQFVERGLDMTRLWPFTGYGAFVVGSVFVVYARMSQSARYTNQSTKVPRPDSEEMKTIQAVLEVLSIYWKPLRRLAVKLDKAITAGQSSDADLITSPTYPWNTHPLTCSFEDPGPTGSVPNNSNPSGSLFRTPFVSLFSGDHPVQNENRYERSTEAYRTLSEPQACSQTVATTGTSASQAANSGNQQDEHASVEDSLTSSNEGGFFHAPWWDTAPAMNIWEHPSFLVETPQGGSMI</sequence>
<dbReference type="OrthoDB" id="309640at2759"/>
<keyword evidence="3" id="KW-0805">Transcription regulation</keyword>
<evidence type="ECO:0000256" key="2">
    <source>
        <dbReference type="ARBA" id="ARBA00022723"/>
    </source>
</evidence>
<dbReference type="EMBL" id="ML991873">
    <property type="protein sequence ID" value="KAF2229155.1"/>
    <property type="molecule type" value="Genomic_DNA"/>
</dbReference>
<evidence type="ECO:0000256" key="7">
    <source>
        <dbReference type="SAM" id="Phobius"/>
    </source>
</evidence>
<protein>
    <recommendedName>
        <fullName evidence="8">Zn(2)-C6 fungal-type domain-containing protein</fullName>
    </recommendedName>
</protein>
<evidence type="ECO:0000256" key="6">
    <source>
        <dbReference type="SAM" id="MobiDB-lite"/>
    </source>
</evidence>
<dbReference type="AlphaFoldDB" id="A0A6A6GTV3"/>
<evidence type="ECO:0000256" key="1">
    <source>
        <dbReference type="ARBA" id="ARBA00004123"/>
    </source>
</evidence>
<dbReference type="SMART" id="SM00066">
    <property type="entry name" value="GAL4"/>
    <property type="match status" value="1"/>
</dbReference>
<keyword evidence="4" id="KW-0804">Transcription</keyword>
<keyword evidence="5" id="KW-0539">Nucleus</keyword>
<feature type="region of interest" description="Disordered" evidence="6">
    <location>
        <begin position="60"/>
        <end position="120"/>
    </location>
</feature>
<evidence type="ECO:0000256" key="5">
    <source>
        <dbReference type="ARBA" id="ARBA00023242"/>
    </source>
</evidence>
<organism evidence="9 10">
    <name type="scientific">Viridothelium virens</name>
    <name type="common">Speckled blister lichen</name>
    <name type="synonym">Trypethelium virens</name>
    <dbReference type="NCBI Taxonomy" id="1048519"/>
    <lineage>
        <taxon>Eukaryota</taxon>
        <taxon>Fungi</taxon>
        <taxon>Dikarya</taxon>
        <taxon>Ascomycota</taxon>
        <taxon>Pezizomycotina</taxon>
        <taxon>Dothideomycetes</taxon>
        <taxon>Dothideomycetes incertae sedis</taxon>
        <taxon>Trypetheliales</taxon>
        <taxon>Trypetheliaceae</taxon>
        <taxon>Viridothelium</taxon>
    </lineage>
</organism>
<dbReference type="InterPro" id="IPR001138">
    <property type="entry name" value="Zn2Cys6_DnaBD"/>
</dbReference>
<dbReference type="Gene3D" id="4.10.240.10">
    <property type="entry name" value="Zn(2)-C6 fungal-type DNA-binding domain"/>
    <property type="match status" value="1"/>
</dbReference>
<keyword evidence="7" id="KW-1133">Transmembrane helix</keyword>
<dbReference type="PROSITE" id="PS00463">
    <property type="entry name" value="ZN2_CY6_FUNGAL_1"/>
    <property type="match status" value="1"/>
</dbReference>
<feature type="region of interest" description="Disordered" evidence="6">
    <location>
        <begin position="649"/>
        <end position="680"/>
    </location>
</feature>
<evidence type="ECO:0000313" key="9">
    <source>
        <dbReference type="EMBL" id="KAF2229155.1"/>
    </source>
</evidence>
<dbReference type="GO" id="GO:0006351">
    <property type="term" value="P:DNA-templated transcription"/>
    <property type="evidence" value="ECO:0007669"/>
    <property type="project" value="InterPro"/>
</dbReference>
<dbReference type="PANTHER" id="PTHR47338:SF5">
    <property type="entry name" value="ZN(II)2CYS6 TRANSCRIPTION FACTOR (EUROFUNG)"/>
    <property type="match status" value="1"/>
</dbReference>
<accession>A0A6A6GTV3</accession>
<dbReference type="GO" id="GO:0003677">
    <property type="term" value="F:DNA binding"/>
    <property type="evidence" value="ECO:0007669"/>
    <property type="project" value="InterPro"/>
</dbReference>
<keyword evidence="10" id="KW-1185">Reference proteome</keyword>
<dbReference type="Proteomes" id="UP000800092">
    <property type="component" value="Unassembled WGS sequence"/>
</dbReference>
<dbReference type="GO" id="GO:0008270">
    <property type="term" value="F:zinc ion binding"/>
    <property type="evidence" value="ECO:0007669"/>
    <property type="project" value="InterPro"/>
</dbReference>
<dbReference type="PANTHER" id="PTHR47338">
    <property type="entry name" value="ZN(II)2CYS6 TRANSCRIPTION FACTOR (EUROFUNG)-RELATED"/>
    <property type="match status" value="1"/>
</dbReference>
<proteinExistence type="predicted"/>
<name>A0A6A6GTV3_VIRVR</name>
<feature type="transmembrane region" description="Helical" evidence="7">
    <location>
        <begin position="493"/>
        <end position="512"/>
    </location>
</feature>
<dbReference type="InterPro" id="IPR050815">
    <property type="entry name" value="TF_fung"/>
</dbReference>
<gene>
    <name evidence="9" type="ORF">EV356DRAFT_521632</name>
</gene>
<feature type="compositionally biased region" description="Polar residues" evidence="6">
    <location>
        <begin position="649"/>
        <end position="666"/>
    </location>
</feature>
<dbReference type="SUPFAM" id="SSF57701">
    <property type="entry name" value="Zn2/Cys6 DNA-binding domain"/>
    <property type="match status" value="1"/>
</dbReference>
<dbReference type="GO" id="GO:0000981">
    <property type="term" value="F:DNA-binding transcription factor activity, RNA polymerase II-specific"/>
    <property type="evidence" value="ECO:0007669"/>
    <property type="project" value="InterPro"/>
</dbReference>
<reference evidence="9" key="1">
    <citation type="journal article" date="2020" name="Stud. Mycol.">
        <title>101 Dothideomycetes genomes: a test case for predicting lifestyles and emergence of pathogens.</title>
        <authorList>
            <person name="Haridas S."/>
            <person name="Albert R."/>
            <person name="Binder M."/>
            <person name="Bloem J."/>
            <person name="Labutti K."/>
            <person name="Salamov A."/>
            <person name="Andreopoulos B."/>
            <person name="Baker S."/>
            <person name="Barry K."/>
            <person name="Bills G."/>
            <person name="Bluhm B."/>
            <person name="Cannon C."/>
            <person name="Castanera R."/>
            <person name="Culley D."/>
            <person name="Daum C."/>
            <person name="Ezra D."/>
            <person name="Gonzalez J."/>
            <person name="Henrissat B."/>
            <person name="Kuo A."/>
            <person name="Liang C."/>
            <person name="Lipzen A."/>
            <person name="Lutzoni F."/>
            <person name="Magnuson J."/>
            <person name="Mondo S."/>
            <person name="Nolan M."/>
            <person name="Ohm R."/>
            <person name="Pangilinan J."/>
            <person name="Park H.-J."/>
            <person name="Ramirez L."/>
            <person name="Alfaro M."/>
            <person name="Sun H."/>
            <person name="Tritt A."/>
            <person name="Yoshinaga Y."/>
            <person name="Zwiers L.-H."/>
            <person name="Turgeon B."/>
            <person name="Goodwin S."/>
            <person name="Spatafora J."/>
            <person name="Crous P."/>
            <person name="Grigoriev I."/>
        </authorList>
    </citation>
    <scope>NUCLEOTIDE SEQUENCE</scope>
    <source>
        <strain evidence="9">Tuck. ex Michener</strain>
    </source>
</reference>
<evidence type="ECO:0000313" key="10">
    <source>
        <dbReference type="Proteomes" id="UP000800092"/>
    </source>
</evidence>
<evidence type="ECO:0000256" key="3">
    <source>
        <dbReference type="ARBA" id="ARBA00023015"/>
    </source>
</evidence>
<keyword evidence="7" id="KW-0472">Membrane</keyword>
<evidence type="ECO:0000259" key="8">
    <source>
        <dbReference type="PROSITE" id="PS50048"/>
    </source>
</evidence>
<comment type="subcellular location">
    <subcellularLocation>
        <location evidence="1">Nucleus</location>
    </subcellularLocation>
</comment>
<feature type="domain" description="Zn(2)-C6 fungal-type" evidence="8">
    <location>
        <begin position="27"/>
        <end position="57"/>
    </location>
</feature>
<dbReference type="Pfam" id="PF00172">
    <property type="entry name" value="Zn_clus"/>
    <property type="match status" value="1"/>
</dbReference>
<dbReference type="InterPro" id="IPR007219">
    <property type="entry name" value="XnlR_reg_dom"/>
</dbReference>
<dbReference type="PROSITE" id="PS50048">
    <property type="entry name" value="ZN2_CY6_FUNGAL_2"/>
    <property type="match status" value="1"/>
</dbReference>
<keyword evidence="2" id="KW-0479">Metal-binding</keyword>
<dbReference type="CDD" id="cd12148">
    <property type="entry name" value="fungal_TF_MHR"/>
    <property type="match status" value="1"/>
</dbReference>
<dbReference type="Pfam" id="PF04082">
    <property type="entry name" value="Fungal_trans"/>
    <property type="match status" value="1"/>
</dbReference>
<dbReference type="GO" id="GO:0005634">
    <property type="term" value="C:nucleus"/>
    <property type="evidence" value="ECO:0007669"/>
    <property type="project" value="UniProtKB-SubCell"/>
</dbReference>
<evidence type="ECO:0000256" key="4">
    <source>
        <dbReference type="ARBA" id="ARBA00023163"/>
    </source>
</evidence>
<dbReference type="CDD" id="cd00067">
    <property type="entry name" value="GAL4"/>
    <property type="match status" value="1"/>
</dbReference>
<keyword evidence="7" id="KW-0812">Transmembrane</keyword>